<dbReference type="PANTHER" id="PTHR48051">
    <property type="match status" value="1"/>
</dbReference>
<comment type="caution">
    <text evidence="3">The sequence shown here is derived from an EMBL/GenBank/DDBJ whole genome shotgun (WGS) entry which is preliminary data.</text>
</comment>
<dbReference type="AlphaFoldDB" id="A0A7L0FXK2"/>
<dbReference type="OrthoDB" id="660555at2759"/>
<evidence type="ECO:0000256" key="1">
    <source>
        <dbReference type="ARBA" id="ARBA00022614"/>
    </source>
</evidence>
<evidence type="ECO:0000313" key="3">
    <source>
        <dbReference type="EMBL" id="NXK00391.1"/>
    </source>
</evidence>
<sequence length="222" mass="26087">MGHQVIIFDFSLIRGLWETRVKKNKERQRKEKERLEKSSLEKIKQEWNFILECRKKGIPQSKYLKNGFVDTDVKILDTYGKTPQLQKRHTLSDKANKERNKFIFQLSGEQWTVNIMENMFLLLKNLNSLKEQIYLKEWHVCNTLIQTIPAYIALFQDLRVLELSKNQINHLPVEIGCLKNLKVLNVSFNNLKSVPPELGDCENLEKLDLSGNMEIAELPFEV</sequence>
<accession>A0A7L0FXK2</accession>
<gene>
    <name evidence="3" type="primary">Lrrc2</name>
    <name evidence="3" type="ORF">CORCON_R02844</name>
</gene>
<feature type="non-terminal residue" evidence="3">
    <location>
        <position position="1"/>
    </location>
</feature>
<dbReference type="InterPro" id="IPR050216">
    <property type="entry name" value="LRR_domain-containing"/>
</dbReference>
<organism evidence="3 4">
    <name type="scientific">Corythaixoides concolor</name>
    <name type="common">Grey go-away-bird</name>
    <dbReference type="NCBI Taxonomy" id="103956"/>
    <lineage>
        <taxon>Eukaryota</taxon>
        <taxon>Metazoa</taxon>
        <taxon>Chordata</taxon>
        <taxon>Craniata</taxon>
        <taxon>Vertebrata</taxon>
        <taxon>Euteleostomi</taxon>
        <taxon>Archelosauria</taxon>
        <taxon>Archosauria</taxon>
        <taxon>Dinosauria</taxon>
        <taxon>Saurischia</taxon>
        <taxon>Theropoda</taxon>
        <taxon>Coelurosauria</taxon>
        <taxon>Aves</taxon>
        <taxon>Neognathae</taxon>
        <taxon>Neoaves</taxon>
        <taxon>Otidimorphae</taxon>
        <taxon>Musophagiformes</taxon>
        <taxon>Musophagidae</taxon>
        <taxon>Corythaixoides</taxon>
    </lineage>
</organism>
<dbReference type="InterPro" id="IPR025875">
    <property type="entry name" value="Leu-rich_rpt_4"/>
</dbReference>
<name>A0A7L0FXK2_CORCN</name>
<evidence type="ECO:0000313" key="4">
    <source>
        <dbReference type="Proteomes" id="UP000526942"/>
    </source>
</evidence>
<dbReference type="InterPro" id="IPR032675">
    <property type="entry name" value="LRR_dom_sf"/>
</dbReference>
<dbReference type="PANTHER" id="PTHR48051:SF16">
    <property type="entry name" value="LEUCINE-RICH REPEAT-CONTAINING PROTEIN 2"/>
    <property type="match status" value="1"/>
</dbReference>
<dbReference type="GO" id="GO:0005737">
    <property type="term" value="C:cytoplasm"/>
    <property type="evidence" value="ECO:0007669"/>
    <property type="project" value="TreeGrafter"/>
</dbReference>
<feature type="non-terminal residue" evidence="3">
    <location>
        <position position="222"/>
    </location>
</feature>
<keyword evidence="2" id="KW-0677">Repeat</keyword>
<dbReference type="SMART" id="SM00369">
    <property type="entry name" value="LRR_TYP"/>
    <property type="match status" value="2"/>
</dbReference>
<reference evidence="3 4" key="1">
    <citation type="submission" date="2019-09" db="EMBL/GenBank/DDBJ databases">
        <title>Bird 10,000 Genomes (B10K) Project - Family phase.</title>
        <authorList>
            <person name="Zhang G."/>
        </authorList>
    </citation>
    <scope>NUCLEOTIDE SEQUENCE [LARGE SCALE GENOMIC DNA]</scope>
    <source>
        <strain evidence="3">B10K-DU-011-20</strain>
        <tissue evidence="3">Muscle</tissue>
    </source>
</reference>
<dbReference type="Pfam" id="PF12799">
    <property type="entry name" value="LRR_4"/>
    <property type="match status" value="1"/>
</dbReference>
<dbReference type="EMBL" id="VXAM01001608">
    <property type="protein sequence ID" value="NXK00391.1"/>
    <property type="molecule type" value="Genomic_DNA"/>
</dbReference>
<dbReference type="PROSITE" id="PS51450">
    <property type="entry name" value="LRR"/>
    <property type="match status" value="2"/>
</dbReference>
<dbReference type="Gene3D" id="3.80.10.10">
    <property type="entry name" value="Ribonuclease Inhibitor"/>
    <property type="match status" value="1"/>
</dbReference>
<evidence type="ECO:0000256" key="2">
    <source>
        <dbReference type="ARBA" id="ARBA00022737"/>
    </source>
</evidence>
<dbReference type="SUPFAM" id="SSF52075">
    <property type="entry name" value="Outer arm dynein light chain 1"/>
    <property type="match status" value="1"/>
</dbReference>
<keyword evidence="4" id="KW-1185">Reference proteome</keyword>
<keyword evidence="1" id="KW-0433">Leucine-rich repeat</keyword>
<dbReference type="Proteomes" id="UP000526942">
    <property type="component" value="Unassembled WGS sequence"/>
</dbReference>
<dbReference type="InterPro" id="IPR001611">
    <property type="entry name" value="Leu-rich_rpt"/>
</dbReference>
<protein>
    <submittedName>
        <fullName evidence="3">LRRC2 protein</fullName>
    </submittedName>
</protein>
<dbReference type="InterPro" id="IPR003591">
    <property type="entry name" value="Leu-rich_rpt_typical-subtyp"/>
</dbReference>
<proteinExistence type="predicted"/>